<evidence type="ECO:0000313" key="1">
    <source>
        <dbReference type="EMBL" id="KAF2676247.1"/>
    </source>
</evidence>
<protein>
    <submittedName>
        <fullName evidence="1">Uncharacterized protein</fullName>
    </submittedName>
</protein>
<proteinExistence type="predicted"/>
<keyword evidence="2" id="KW-1185">Reference proteome</keyword>
<accession>A0A6G1IDD7</accession>
<evidence type="ECO:0000313" key="2">
    <source>
        <dbReference type="Proteomes" id="UP000799291"/>
    </source>
</evidence>
<feature type="non-terminal residue" evidence="1">
    <location>
        <position position="215"/>
    </location>
</feature>
<dbReference type="EMBL" id="MU005637">
    <property type="protein sequence ID" value="KAF2676247.1"/>
    <property type="molecule type" value="Genomic_DNA"/>
</dbReference>
<reference evidence="1" key="1">
    <citation type="journal article" date="2020" name="Stud. Mycol.">
        <title>101 Dothideomycetes genomes: a test case for predicting lifestyles and emergence of pathogens.</title>
        <authorList>
            <person name="Haridas S."/>
            <person name="Albert R."/>
            <person name="Binder M."/>
            <person name="Bloem J."/>
            <person name="Labutti K."/>
            <person name="Salamov A."/>
            <person name="Andreopoulos B."/>
            <person name="Baker S."/>
            <person name="Barry K."/>
            <person name="Bills G."/>
            <person name="Bluhm B."/>
            <person name="Cannon C."/>
            <person name="Castanera R."/>
            <person name="Culley D."/>
            <person name="Daum C."/>
            <person name="Ezra D."/>
            <person name="Gonzalez J."/>
            <person name="Henrissat B."/>
            <person name="Kuo A."/>
            <person name="Liang C."/>
            <person name="Lipzen A."/>
            <person name="Lutzoni F."/>
            <person name="Magnuson J."/>
            <person name="Mondo S."/>
            <person name="Nolan M."/>
            <person name="Ohm R."/>
            <person name="Pangilinan J."/>
            <person name="Park H.-J."/>
            <person name="Ramirez L."/>
            <person name="Alfaro M."/>
            <person name="Sun H."/>
            <person name="Tritt A."/>
            <person name="Yoshinaga Y."/>
            <person name="Zwiers L.-H."/>
            <person name="Turgeon B."/>
            <person name="Goodwin S."/>
            <person name="Spatafora J."/>
            <person name="Crous P."/>
            <person name="Grigoriev I."/>
        </authorList>
    </citation>
    <scope>NUCLEOTIDE SEQUENCE</scope>
    <source>
        <strain evidence="1">CBS 122367</strain>
    </source>
</reference>
<sequence>MTIVGVTTVDSTANLAPVSYDVRSYSHSTVVTISRTAVVTENAPPLVSIWKPPPECRGRWMLFDNGDETTTLGSTTFIQTQIAANETTTRLVPTESVTDATQSLTAPPQDAIIVIKRQEQQDASAAIRTTRFQYTVWSIDSNPLFKSCQPYQDQPLYSPGVCPDGQQVVEVTEIHANKTEGGIQTSWQASCCSSGMTFGSDVSRFCQSTISSPLD</sequence>
<dbReference type="AlphaFoldDB" id="A0A6G1IDD7"/>
<gene>
    <name evidence="1" type="ORF">K458DRAFT_492572</name>
</gene>
<organism evidence="1 2">
    <name type="scientific">Lentithecium fluviatile CBS 122367</name>
    <dbReference type="NCBI Taxonomy" id="1168545"/>
    <lineage>
        <taxon>Eukaryota</taxon>
        <taxon>Fungi</taxon>
        <taxon>Dikarya</taxon>
        <taxon>Ascomycota</taxon>
        <taxon>Pezizomycotina</taxon>
        <taxon>Dothideomycetes</taxon>
        <taxon>Pleosporomycetidae</taxon>
        <taxon>Pleosporales</taxon>
        <taxon>Massarineae</taxon>
        <taxon>Lentitheciaceae</taxon>
        <taxon>Lentithecium</taxon>
    </lineage>
</organism>
<dbReference type="OrthoDB" id="4770059at2759"/>
<name>A0A6G1IDD7_9PLEO</name>
<dbReference type="Proteomes" id="UP000799291">
    <property type="component" value="Unassembled WGS sequence"/>
</dbReference>